<reference evidence="1" key="1">
    <citation type="submission" date="2021-06" db="EMBL/GenBank/DDBJ databases">
        <authorList>
            <person name="Kallberg Y."/>
            <person name="Tangrot J."/>
            <person name="Rosling A."/>
        </authorList>
    </citation>
    <scope>NUCLEOTIDE SEQUENCE</scope>
    <source>
        <strain evidence="1">MA461A</strain>
    </source>
</reference>
<feature type="non-terminal residue" evidence="1">
    <location>
        <position position="1"/>
    </location>
</feature>
<dbReference type="Proteomes" id="UP000789920">
    <property type="component" value="Unassembled WGS sequence"/>
</dbReference>
<feature type="non-terminal residue" evidence="1">
    <location>
        <position position="62"/>
    </location>
</feature>
<evidence type="ECO:0000313" key="1">
    <source>
        <dbReference type="EMBL" id="CAG8819064.1"/>
    </source>
</evidence>
<keyword evidence="2" id="KW-1185">Reference proteome</keyword>
<organism evidence="1 2">
    <name type="scientific">Racocetra persica</name>
    <dbReference type="NCBI Taxonomy" id="160502"/>
    <lineage>
        <taxon>Eukaryota</taxon>
        <taxon>Fungi</taxon>
        <taxon>Fungi incertae sedis</taxon>
        <taxon>Mucoromycota</taxon>
        <taxon>Glomeromycotina</taxon>
        <taxon>Glomeromycetes</taxon>
        <taxon>Diversisporales</taxon>
        <taxon>Gigasporaceae</taxon>
        <taxon>Racocetra</taxon>
    </lineage>
</organism>
<proteinExistence type="predicted"/>
<dbReference type="EMBL" id="CAJVQC010081803">
    <property type="protein sequence ID" value="CAG8819064.1"/>
    <property type="molecule type" value="Genomic_DNA"/>
</dbReference>
<accession>A0ACA9S0T9</accession>
<sequence length="62" mass="7177">SYDALQVLWCASSLMACFKSYGVLKALWCASSLMIYFKSYDALMTMEIPERTARCFIKRIHI</sequence>
<name>A0ACA9S0T9_9GLOM</name>
<protein>
    <submittedName>
        <fullName evidence="1">27140_t:CDS:1</fullName>
    </submittedName>
</protein>
<gene>
    <name evidence="1" type="ORF">RPERSI_LOCUS25050</name>
</gene>
<comment type="caution">
    <text evidence="1">The sequence shown here is derived from an EMBL/GenBank/DDBJ whole genome shotgun (WGS) entry which is preliminary data.</text>
</comment>
<evidence type="ECO:0000313" key="2">
    <source>
        <dbReference type="Proteomes" id="UP000789920"/>
    </source>
</evidence>